<dbReference type="InterPro" id="IPR002052">
    <property type="entry name" value="DNA_methylase_N6_adenine_CS"/>
</dbReference>
<dbReference type="Proteomes" id="UP001057381">
    <property type="component" value="Chromosome"/>
</dbReference>
<dbReference type="KEGG" id="mequ:KFV11_01470"/>
<evidence type="ECO:0000313" key="9">
    <source>
        <dbReference type="EMBL" id="UTH14069.1"/>
    </source>
</evidence>
<dbReference type="PRINTS" id="PR00507">
    <property type="entry name" value="N12N6MTFRASE"/>
</dbReference>
<dbReference type="PROSITE" id="PS00092">
    <property type="entry name" value="N6_MTASE"/>
    <property type="match status" value="1"/>
</dbReference>
<dbReference type="EMBL" id="CP073809">
    <property type="protein sequence ID" value="UTH14069.1"/>
    <property type="molecule type" value="Genomic_DNA"/>
</dbReference>
<dbReference type="SUPFAM" id="SSF53335">
    <property type="entry name" value="S-adenosyl-L-methionine-dependent methyltransferases"/>
    <property type="match status" value="1"/>
</dbReference>
<dbReference type="GO" id="GO:0009307">
    <property type="term" value="P:DNA restriction-modification system"/>
    <property type="evidence" value="ECO:0007669"/>
    <property type="project" value="UniProtKB-KW"/>
</dbReference>
<dbReference type="AlphaFoldDB" id="A0A9Q9F3I6"/>
<dbReference type="Gene3D" id="3.40.50.150">
    <property type="entry name" value="Vaccinia Virus protein VP39"/>
    <property type="match status" value="1"/>
</dbReference>
<feature type="domain" description="Type II methyltransferase M.TaqI-like" evidence="8">
    <location>
        <begin position="110"/>
        <end position="226"/>
    </location>
</feature>
<dbReference type="REBASE" id="641647">
    <property type="entry name" value="M.Meq143OLORF1470P"/>
</dbReference>
<keyword evidence="5" id="KW-0680">Restriction system</keyword>
<keyword evidence="6" id="KW-0238">DNA-binding</keyword>
<evidence type="ECO:0000256" key="5">
    <source>
        <dbReference type="ARBA" id="ARBA00022747"/>
    </source>
</evidence>
<dbReference type="GO" id="GO:0003677">
    <property type="term" value="F:DNA binding"/>
    <property type="evidence" value="ECO:0007669"/>
    <property type="project" value="UniProtKB-KW"/>
</dbReference>
<evidence type="ECO:0000256" key="4">
    <source>
        <dbReference type="ARBA" id="ARBA00022691"/>
    </source>
</evidence>
<accession>A0A9Q9F3I6</accession>
<comment type="catalytic activity">
    <reaction evidence="7">
        <text>a 2'-deoxyadenosine in DNA + S-adenosyl-L-methionine = an N(6)-methyl-2'-deoxyadenosine in DNA + S-adenosyl-L-homocysteine + H(+)</text>
        <dbReference type="Rhea" id="RHEA:15197"/>
        <dbReference type="Rhea" id="RHEA-COMP:12418"/>
        <dbReference type="Rhea" id="RHEA-COMP:12419"/>
        <dbReference type="ChEBI" id="CHEBI:15378"/>
        <dbReference type="ChEBI" id="CHEBI:57856"/>
        <dbReference type="ChEBI" id="CHEBI:59789"/>
        <dbReference type="ChEBI" id="CHEBI:90615"/>
        <dbReference type="ChEBI" id="CHEBI:90616"/>
        <dbReference type="EC" id="2.1.1.72"/>
    </reaction>
</comment>
<dbReference type="RefSeq" id="WP_254250139.1">
    <property type="nucleotide sequence ID" value="NZ_CP073809.1"/>
</dbReference>
<evidence type="ECO:0000259" key="8">
    <source>
        <dbReference type="Pfam" id="PF07669"/>
    </source>
</evidence>
<keyword evidence="3" id="KW-0808">Transferase</keyword>
<dbReference type="InterPro" id="IPR029063">
    <property type="entry name" value="SAM-dependent_MTases_sf"/>
</dbReference>
<keyword evidence="2 9" id="KW-0489">Methyltransferase</keyword>
<protein>
    <recommendedName>
        <fullName evidence="1">site-specific DNA-methyltransferase (adenine-specific)</fullName>
        <ecNumber evidence="1">2.1.1.72</ecNumber>
    </recommendedName>
</protein>
<dbReference type="GO" id="GO:0009007">
    <property type="term" value="F:site-specific DNA-methyltransferase (adenine-specific) activity"/>
    <property type="evidence" value="ECO:0007669"/>
    <property type="project" value="UniProtKB-EC"/>
</dbReference>
<evidence type="ECO:0000256" key="7">
    <source>
        <dbReference type="ARBA" id="ARBA00047942"/>
    </source>
</evidence>
<evidence type="ECO:0000256" key="2">
    <source>
        <dbReference type="ARBA" id="ARBA00022603"/>
    </source>
</evidence>
<evidence type="ECO:0000256" key="1">
    <source>
        <dbReference type="ARBA" id="ARBA00011900"/>
    </source>
</evidence>
<dbReference type="PANTHER" id="PTHR33841:SF6">
    <property type="entry name" value="TYPE II METHYLTRANSFERASE M.HINDII"/>
    <property type="match status" value="1"/>
</dbReference>
<proteinExistence type="predicted"/>
<dbReference type="PANTHER" id="PTHR33841">
    <property type="entry name" value="DNA METHYLTRANSFERASE YEEA-RELATED"/>
    <property type="match status" value="1"/>
</dbReference>
<dbReference type="GO" id="GO:0032259">
    <property type="term" value="P:methylation"/>
    <property type="evidence" value="ECO:0007669"/>
    <property type="project" value="UniProtKB-KW"/>
</dbReference>
<dbReference type="InterPro" id="IPR050953">
    <property type="entry name" value="N4_N6_ade-DNA_methylase"/>
</dbReference>
<sequence>MNSTLEKIEQSRLEIINKLNNKKKFSQYFTPVNIAEFMSSLFDFEENNTVKLLDPGAGIGILSTVFTEIAFNKANKVEVTAIEIDDSLNDEFGENIALVNENRDLVFKVFNTDFLIWADSVMNEQMSFFGQDKERFSHIIMNPPYKKISSASAYRKLLKANNADTVNLYTAFVGMAIKLLEEEGQLVAIIPRSFCNGPYYKSFRDLMLTQTSIEHIHLFESRNNAFKEDGVLQENMIIKLRKTNKLQSVKVSFSSDASFSDYIENEFKASEIVLPNDKEKFIHIPLSTEEKIYDVYPVIKNTLSEIGLNISTGPVVGFRNKEFLRDIPEEESVPLFYPMHIENDDITWIKENTKKANAIMWNEKTDRQLYPSGYYIIMRRFSPKESVKRIISAVIDPKRFKYEALGFENGVNVIHANKQGLDENLARGINAYISSTIFDHYFRSFNGHTQVNATDLRQMLFPDKNLLIEIGRSINEKKPNDQAELDALIERYIS</sequence>
<evidence type="ECO:0000313" key="10">
    <source>
        <dbReference type="Proteomes" id="UP001057381"/>
    </source>
</evidence>
<name>A0A9Q9F3I6_9STAP</name>
<dbReference type="CDD" id="cd02440">
    <property type="entry name" value="AdoMet_MTases"/>
    <property type="match status" value="1"/>
</dbReference>
<reference evidence="9" key="1">
    <citation type="submission" date="2021-04" db="EMBL/GenBank/DDBJ databases">
        <title>Complete Genome Sequences of Macrococcus spp. from dog and cattle.</title>
        <authorList>
            <person name="Schwendener S."/>
            <person name="Perreten V."/>
        </authorList>
    </citation>
    <scope>NUCLEOTIDE SEQUENCE</scope>
    <source>
        <strain evidence="9">Epi0143-OL</strain>
    </source>
</reference>
<dbReference type="InterPro" id="IPR011639">
    <property type="entry name" value="MethylTrfase_TaqI-like_dom"/>
</dbReference>
<keyword evidence="4" id="KW-0949">S-adenosyl-L-methionine</keyword>
<dbReference type="EC" id="2.1.1.72" evidence="1"/>
<evidence type="ECO:0000256" key="3">
    <source>
        <dbReference type="ARBA" id="ARBA00022679"/>
    </source>
</evidence>
<evidence type="ECO:0000256" key="6">
    <source>
        <dbReference type="ARBA" id="ARBA00023125"/>
    </source>
</evidence>
<gene>
    <name evidence="9" type="ORF">KFV11_01470</name>
</gene>
<dbReference type="Pfam" id="PF07669">
    <property type="entry name" value="Eco57I"/>
    <property type="match status" value="1"/>
</dbReference>
<organism evidence="9 10">
    <name type="scientific">Macrococcus equipercicus</name>
    <dbReference type="NCBI Taxonomy" id="69967"/>
    <lineage>
        <taxon>Bacteria</taxon>
        <taxon>Bacillati</taxon>
        <taxon>Bacillota</taxon>
        <taxon>Bacilli</taxon>
        <taxon>Bacillales</taxon>
        <taxon>Staphylococcaceae</taxon>
        <taxon>Macrococcus</taxon>
    </lineage>
</organism>